<organism evidence="1 2">
    <name type="scientific">Xanthomonas phage RiverRider</name>
    <dbReference type="NCBI Taxonomy" id="2108116"/>
    <lineage>
        <taxon>Viruses</taxon>
        <taxon>Duplodnaviria</taxon>
        <taxon>Heunggongvirae</taxon>
        <taxon>Uroviricota</taxon>
        <taxon>Caudoviricetes</taxon>
        <taxon>Schitoviridae</taxon>
        <taxon>Riverridervirus</taxon>
        <taxon>Riverridervirus riverrider</taxon>
    </lineage>
</organism>
<keyword evidence="2" id="KW-1185">Reference proteome</keyword>
<protein>
    <submittedName>
        <fullName evidence="1">Uncharacterized protein</fullName>
    </submittedName>
</protein>
<dbReference type="EMBL" id="MG983743">
    <property type="protein sequence ID" value="AVO23102.1"/>
    <property type="molecule type" value="Genomic_DNA"/>
</dbReference>
<accession>A0A2P1JUR8</accession>
<reference evidence="1" key="1">
    <citation type="submission" date="2018-02" db="EMBL/GenBank/DDBJ databases">
        <authorList>
            <person name="Miller M."/>
            <person name="Deiulio A."/>
            <person name="Douthitt C."/>
            <person name="McMahon J."/>
            <person name="Holland C."/>
            <person name="Wiersma-Koch H."/>
            <person name="Turechek W."/>
            <person name="D'Elia T."/>
        </authorList>
    </citation>
    <scope>NUCLEOTIDE SEQUENCE [LARGE SCALE GENOMIC DNA]</scope>
</reference>
<evidence type="ECO:0000313" key="2">
    <source>
        <dbReference type="Proteomes" id="UP000241502"/>
    </source>
</evidence>
<gene>
    <name evidence="1" type="ORF">RIVERRIDER_14</name>
</gene>
<proteinExistence type="predicted"/>
<sequence>MPAPIRFTYLERIPQTRLRFLEDRPNKKKRRQALFLCDCGKQVERDLNWVRFLNITSCGCFKTELVTEKNTKHGQASRRDMSGTYRSWQAMHQRIRESDYYRHLTVCDRWSGPNGFENFYADMGDRPEGLTIERIDNNSGYSPSNCKWATRLEQANNTKVTNK</sequence>
<dbReference type="Proteomes" id="UP000241502">
    <property type="component" value="Segment"/>
</dbReference>
<name>A0A2P1JUR8_9CAUD</name>
<evidence type="ECO:0000313" key="1">
    <source>
        <dbReference type="EMBL" id="AVO23102.1"/>
    </source>
</evidence>